<name>A0A371PL85_9BACL</name>
<keyword evidence="2" id="KW-0464">Manganese</keyword>
<dbReference type="InterPro" id="IPR017439">
    <property type="entry name" value="Amidohydrolase"/>
</dbReference>
<feature type="binding site" evidence="2">
    <location>
        <position position="102"/>
    </location>
    <ligand>
        <name>Mn(2+)</name>
        <dbReference type="ChEBI" id="CHEBI:29035"/>
        <label>2</label>
    </ligand>
</feature>
<dbReference type="NCBIfam" id="TIGR01891">
    <property type="entry name" value="amidohydrolases"/>
    <property type="match status" value="1"/>
</dbReference>
<dbReference type="FunFam" id="3.30.70.360:FF:000001">
    <property type="entry name" value="N-acetyldiaminopimelate deacetylase"/>
    <property type="match status" value="1"/>
</dbReference>
<keyword evidence="5" id="KW-1185">Reference proteome</keyword>
<dbReference type="Gene3D" id="3.40.630.10">
    <property type="entry name" value="Zn peptidases"/>
    <property type="match status" value="1"/>
</dbReference>
<dbReference type="GO" id="GO:0050118">
    <property type="term" value="F:N-acetyldiaminopimelate deacetylase activity"/>
    <property type="evidence" value="ECO:0007669"/>
    <property type="project" value="UniProtKB-ARBA"/>
</dbReference>
<dbReference type="EMBL" id="QUBQ01000001">
    <property type="protein sequence ID" value="REK76972.1"/>
    <property type="molecule type" value="Genomic_DNA"/>
</dbReference>
<feature type="binding site" evidence="2">
    <location>
        <position position="352"/>
    </location>
    <ligand>
        <name>Mn(2+)</name>
        <dbReference type="ChEBI" id="CHEBI:29035"/>
        <label>2</label>
    </ligand>
</feature>
<accession>A0A371PL85</accession>
<evidence type="ECO:0000259" key="3">
    <source>
        <dbReference type="Pfam" id="PF07687"/>
    </source>
</evidence>
<protein>
    <submittedName>
        <fullName evidence="4">Amidohydrolase</fullName>
    </submittedName>
</protein>
<dbReference type="SUPFAM" id="SSF53187">
    <property type="entry name" value="Zn-dependent exopeptidases"/>
    <property type="match status" value="1"/>
</dbReference>
<dbReference type="Proteomes" id="UP000261905">
    <property type="component" value="Unassembled WGS sequence"/>
</dbReference>
<dbReference type="InterPro" id="IPR036264">
    <property type="entry name" value="Bact_exopeptidase_dim_dom"/>
</dbReference>
<sequence>MSTSTAQSIQEQLIAIRRQLHAYPELSHEEVETTAFIRQQLEEADIRIVPYPLRTGVVAEVGGYKEGPVIAIRADIDALPIQEESGLPYASQVAGRMHACGHDFHTAAVIGTAFLLKEQEQTLPGTVRFLFQPAEEKARGALEVIASGALDGVQAVFGLHNKPDLPVGTIGIKEGPIMAAADGFVVEVEGRGSHAAVPEASIDPIVISAHIITALQTIVSRNVGALESAVVSVTRLNSGTAWNIIPDKAVFDGTLRTFDEHVRFAVRERFEQIARGVAEAFGGKASVHWLEGPPAVVNDGAWAEAARAAATAVGLTPITPLPSPAGEDFAFYLRKVPGLFVFLGTDGPQEWHHPAFDVDERALPLGAAFFAELAVDALNRIGKQTNPVRK</sequence>
<proteinExistence type="predicted"/>
<dbReference type="AlphaFoldDB" id="A0A371PL85"/>
<feature type="binding site" evidence="2">
    <location>
        <position position="136"/>
    </location>
    <ligand>
        <name>Mn(2+)</name>
        <dbReference type="ChEBI" id="CHEBI:29035"/>
        <label>2</label>
    </ligand>
</feature>
<dbReference type="PANTHER" id="PTHR11014:SF63">
    <property type="entry name" value="METALLOPEPTIDASE, PUTATIVE (AFU_ORTHOLOGUE AFUA_6G09600)-RELATED"/>
    <property type="match status" value="1"/>
</dbReference>
<feature type="domain" description="Peptidase M20 dimerisation" evidence="3">
    <location>
        <begin position="183"/>
        <end position="276"/>
    </location>
</feature>
<organism evidence="4 5">
    <name type="scientific">Paenibacillus paeoniae</name>
    <dbReference type="NCBI Taxonomy" id="2292705"/>
    <lineage>
        <taxon>Bacteria</taxon>
        <taxon>Bacillati</taxon>
        <taxon>Bacillota</taxon>
        <taxon>Bacilli</taxon>
        <taxon>Bacillales</taxon>
        <taxon>Paenibacillaceae</taxon>
        <taxon>Paenibacillus</taxon>
    </lineage>
</organism>
<dbReference type="SUPFAM" id="SSF55031">
    <property type="entry name" value="Bacterial exopeptidase dimerisation domain"/>
    <property type="match status" value="1"/>
</dbReference>
<reference evidence="4 5" key="1">
    <citation type="submission" date="2018-08" db="EMBL/GenBank/DDBJ databases">
        <title>Paenibacillus sp. M4BSY-1, whole genome shotgun sequence.</title>
        <authorList>
            <person name="Tuo L."/>
        </authorList>
    </citation>
    <scope>NUCLEOTIDE SEQUENCE [LARGE SCALE GENOMIC DNA]</scope>
    <source>
        <strain evidence="4 5">M4BSY-1</strain>
    </source>
</reference>
<feature type="binding site" evidence="2">
    <location>
        <position position="160"/>
    </location>
    <ligand>
        <name>Mn(2+)</name>
        <dbReference type="ChEBI" id="CHEBI:29035"/>
        <label>2</label>
    </ligand>
</feature>
<dbReference type="InterPro" id="IPR011650">
    <property type="entry name" value="Peptidase_M20_dimer"/>
</dbReference>
<evidence type="ECO:0000256" key="1">
    <source>
        <dbReference type="ARBA" id="ARBA00022801"/>
    </source>
</evidence>
<comment type="caution">
    <text evidence="4">The sequence shown here is derived from an EMBL/GenBank/DDBJ whole genome shotgun (WGS) entry which is preliminary data.</text>
</comment>
<dbReference type="RefSeq" id="WP_116044258.1">
    <property type="nucleotide sequence ID" value="NZ_QUBQ01000001.1"/>
</dbReference>
<keyword evidence="1 4" id="KW-0378">Hydrolase</keyword>
<evidence type="ECO:0000313" key="5">
    <source>
        <dbReference type="Proteomes" id="UP000261905"/>
    </source>
</evidence>
<dbReference type="PIRSF" id="PIRSF005962">
    <property type="entry name" value="Pept_M20D_amidohydro"/>
    <property type="match status" value="1"/>
</dbReference>
<comment type="cofactor">
    <cofactor evidence="2">
        <name>Mn(2+)</name>
        <dbReference type="ChEBI" id="CHEBI:29035"/>
    </cofactor>
    <text evidence="2">The Mn(2+) ion enhances activity.</text>
</comment>
<dbReference type="Pfam" id="PF07687">
    <property type="entry name" value="M20_dimer"/>
    <property type="match status" value="1"/>
</dbReference>
<evidence type="ECO:0000313" key="4">
    <source>
        <dbReference type="EMBL" id="REK76972.1"/>
    </source>
</evidence>
<evidence type="ECO:0000256" key="2">
    <source>
        <dbReference type="PIRSR" id="PIRSR005962-1"/>
    </source>
</evidence>
<dbReference type="OrthoDB" id="9776731at2"/>
<feature type="binding site" evidence="2">
    <location>
        <position position="100"/>
    </location>
    <ligand>
        <name>Mn(2+)</name>
        <dbReference type="ChEBI" id="CHEBI:29035"/>
        <label>2</label>
    </ligand>
</feature>
<dbReference type="GO" id="GO:0046872">
    <property type="term" value="F:metal ion binding"/>
    <property type="evidence" value="ECO:0007669"/>
    <property type="project" value="UniProtKB-KW"/>
</dbReference>
<gene>
    <name evidence="4" type="ORF">DX130_08155</name>
</gene>
<dbReference type="GO" id="GO:0019877">
    <property type="term" value="P:diaminopimelate biosynthetic process"/>
    <property type="evidence" value="ECO:0007669"/>
    <property type="project" value="UniProtKB-ARBA"/>
</dbReference>
<dbReference type="InterPro" id="IPR002933">
    <property type="entry name" value="Peptidase_M20"/>
</dbReference>
<dbReference type="Pfam" id="PF01546">
    <property type="entry name" value="Peptidase_M20"/>
    <property type="match status" value="1"/>
</dbReference>
<dbReference type="Gene3D" id="3.30.70.360">
    <property type="match status" value="1"/>
</dbReference>
<dbReference type="PANTHER" id="PTHR11014">
    <property type="entry name" value="PEPTIDASE M20 FAMILY MEMBER"/>
    <property type="match status" value="1"/>
</dbReference>
<keyword evidence="2" id="KW-0479">Metal-binding</keyword>